<keyword evidence="2" id="KW-0597">Phosphoprotein</keyword>
<dbReference type="SUPFAM" id="SSF51735">
    <property type="entry name" value="NAD(P)-binding Rossmann-fold domains"/>
    <property type="match status" value="1"/>
</dbReference>
<dbReference type="OrthoDB" id="429813at2759"/>
<dbReference type="PROSITE" id="PS00012">
    <property type="entry name" value="PHOSPHOPANTETHEINE"/>
    <property type="match status" value="1"/>
</dbReference>
<protein>
    <recommendedName>
        <fullName evidence="7">Carrier domain-containing protein</fullName>
    </recommendedName>
</protein>
<feature type="domain" description="AMP-dependent synthetase/ligase" evidence="3">
    <location>
        <begin position="52"/>
        <end position="318"/>
    </location>
</feature>
<keyword evidence="1" id="KW-0596">Phosphopantetheine</keyword>
<evidence type="ECO:0000313" key="5">
    <source>
        <dbReference type="EMBL" id="RDW80543.1"/>
    </source>
</evidence>
<dbReference type="Proteomes" id="UP000256328">
    <property type="component" value="Unassembled WGS sequence"/>
</dbReference>
<sequence length="965" mass="107190">MDSTTGNPILTFDQLLRRRAVDEDQTPLLAYPKSRLGVADYELIPGKFEQNEEKVVGIYAPTDLDYLVTIFGLGRLGYTSFLLSPRLPASAVDALLQSTGSSTLFYSSVHRPSIISDSILEKIKILPLPTCDQYDNDDVYPPFYRKDLDEEKEHLRRYLMLHISGSTGLPKPIGYTNKRLLGITAGAQDVTSFQSVPFSHAHGLVTYVQAIFHKKTIYMMNGYVAQTHDSVTAAIKASNPGIVWTVPYVLKLLAEKRDSIEVLKRCKKVSSAGSRCPDDLGDLLVNEGVHLGTQFGSTEIGSVLGSLNRPREDKAWNYLRPPPYVVPFVYMKPVGGNLYELVVLDGHVGKWASNSDDPPNSWYTNDLFEAHPSIPNAWKFIGRSDDRVTLSNGEKVLPLPIEGRIRQHPLDFLSTIWPVVQAANAHSEGFSRISRDMIAVADDDIDIHLTDKSSIKRAQVYKHFKDVIDKMYTTEGLEGTLHLEIPELKTWIMQAFADIGVYLPDAQTDFFSTGVDSLKAIQMRSLIVKSLSLGGNSSRCSSLIVYECGNTESLARKLHEIRTGVVNDEDEINVMENLIEKYSLPPQRISNNIQKPKSNIVILTGTTGSLGSHILAQLIAPSSVSKIYCLVRRCEVPFKKLSDTLEDRKFYVPLSKVTTLSADISETDLSLADSVFENLKSEATHIIHCAWAVNFTLPVSSLEPHLKGLHNLISLTQSMLRVAHFIFCSSVSTAMASPTPSTVLSAPVPSLEYAVPTGYARSKLVAERIIEVASEAGVHATILRIGQIVPAREIGSQLWSPSEAIPLMIQTATTIGYLPKLADSKDECTWIEADVVAKAILEIGGIGSNSTPMTQLVYNIVNPKPFSWNDDFLPALNAAGFLFDIVEYDYWLQKLEEGEKDVSKNPSRKLLRFWKQQVISEGSRTFETKEAEVISEAMRQSQRAVDGSLISRILQEWKQHWSKNA</sequence>
<evidence type="ECO:0000313" key="6">
    <source>
        <dbReference type="Proteomes" id="UP000256328"/>
    </source>
</evidence>
<reference evidence="5 6" key="1">
    <citation type="journal article" date="2018" name="IMA Fungus">
        <title>IMA Genome-F 9: Draft genome sequence of Annulohypoxylon stygium, Aspergillus mulundensis, Berkeleyomyces basicola (syn. Thielaviopsis basicola), Ceratocystis smalleyi, two Cercospora beticola strains, Coleophoma cylindrospora, Fusarium fracticaudum, Phialophora cf. hyalina, and Morchella septimelata.</title>
        <authorList>
            <person name="Wingfield B.D."/>
            <person name="Bills G.F."/>
            <person name="Dong Y."/>
            <person name="Huang W."/>
            <person name="Nel W.J."/>
            <person name="Swalarsk-Parry B.S."/>
            <person name="Vaghefi N."/>
            <person name="Wilken P.M."/>
            <person name="An Z."/>
            <person name="de Beer Z.W."/>
            <person name="De Vos L."/>
            <person name="Chen L."/>
            <person name="Duong T.A."/>
            <person name="Gao Y."/>
            <person name="Hammerbacher A."/>
            <person name="Kikkert J.R."/>
            <person name="Li Y."/>
            <person name="Li H."/>
            <person name="Li K."/>
            <person name="Li Q."/>
            <person name="Liu X."/>
            <person name="Ma X."/>
            <person name="Naidoo K."/>
            <person name="Pethybridge S.J."/>
            <person name="Sun J."/>
            <person name="Steenkamp E.T."/>
            <person name="van der Nest M.A."/>
            <person name="van Wyk S."/>
            <person name="Wingfield M.J."/>
            <person name="Xiong C."/>
            <person name="Yue Q."/>
            <person name="Zhang X."/>
        </authorList>
    </citation>
    <scope>NUCLEOTIDE SEQUENCE [LARGE SCALE GENOMIC DNA]</scope>
    <source>
        <strain evidence="5 6">BP5796</strain>
    </source>
</reference>
<comment type="caution">
    <text evidence="5">The sequence shown here is derived from an EMBL/GenBank/DDBJ whole genome shotgun (WGS) entry which is preliminary data.</text>
</comment>
<dbReference type="Pfam" id="PF23562">
    <property type="entry name" value="AMP-binding_C_3"/>
    <property type="match status" value="2"/>
</dbReference>
<dbReference type="InterPro" id="IPR006162">
    <property type="entry name" value="Ppantetheine_attach_site"/>
</dbReference>
<evidence type="ECO:0000256" key="1">
    <source>
        <dbReference type="ARBA" id="ARBA00022450"/>
    </source>
</evidence>
<dbReference type="PANTHER" id="PTHR43439">
    <property type="entry name" value="PHENYLACETATE-COENZYME A LIGASE"/>
    <property type="match status" value="1"/>
</dbReference>
<dbReference type="SUPFAM" id="SSF56801">
    <property type="entry name" value="Acetyl-CoA synthetase-like"/>
    <property type="match status" value="1"/>
</dbReference>
<name>A0A3D8S2L1_9HELO</name>
<keyword evidence="6" id="KW-1185">Reference proteome</keyword>
<dbReference type="InterPro" id="IPR013120">
    <property type="entry name" value="FAR_NAD-bd"/>
</dbReference>
<dbReference type="InterPro" id="IPR051414">
    <property type="entry name" value="Adenylate-forming_Reductase"/>
</dbReference>
<dbReference type="Gene3D" id="3.40.50.720">
    <property type="entry name" value="NAD(P)-binding Rossmann-like Domain"/>
    <property type="match status" value="1"/>
</dbReference>
<dbReference type="Pfam" id="PF00501">
    <property type="entry name" value="AMP-binding"/>
    <property type="match status" value="1"/>
</dbReference>
<evidence type="ECO:0000256" key="2">
    <source>
        <dbReference type="ARBA" id="ARBA00022553"/>
    </source>
</evidence>
<evidence type="ECO:0008006" key="7">
    <source>
        <dbReference type="Google" id="ProtNLM"/>
    </source>
</evidence>
<dbReference type="AlphaFoldDB" id="A0A3D8S2L1"/>
<dbReference type="InterPro" id="IPR036291">
    <property type="entry name" value="NAD(P)-bd_dom_sf"/>
</dbReference>
<dbReference type="Pfam" id="PF07993">
    <property type="entry name" value="NAD_binding_4"/>
    <property type="match status" value="1"/>
</dbReference>
<dbReference type="InterPro" id="IPR042099">
    <property type="entry name" value="ANL_N_sf"/>
</dbReference>
<evidence type="ECO:0000259" key="3">
    <source>
        <dbReference type="Pfam" id="PF00501"/>
    </source>
</evidence>
<accession>A0A3D8S2L1</accession>
<dbReference type="EMBL" id="PDLN01000007">
    <property type="protein sequence ID" value="RDW80543.1"/>
    <property type="molecule type" value="Genomic_DNA"/>
</dbReference>
<gene>
    <name evidence="5" type="ORF">BP5796_05241</name>
</gene>
<dbReference type="Gene3D" id="3.40.50.12780">
    <property type="entry name" value="N-terminal domain of ligase-like"/>
    <property type="match status" value="1"/>
</dbReference>
<dbReference type="PANTHER" id="PTHR43439:SF2">
    <property type="entry name" value="ENZYME, PUTATIVE (JCVI)-RELATED"/>
    <property type="match status" value="1"/>
</dbReference>
<dbReference type="InterPro" id="IPR000873">
    <property type="entry name" value="AMP-dep_synth/lig_dom"/>
</dbReference>
<evidence type="ECO:0000259" key="4">
    <source>
        <dbReference type="Pfam" id="PF07993"/>
    </source>
</evidence>
<proteinExistence type="predicted"/>
<organism evidence="5 6">
    <name type="scientific">Coleophoma crateriformis</name>
    <dbReference type="NCBI Taxonomy" id="565419"/>
    <lineage>
        <taxon>Eukaryota</taxon>
        <taxon>Fungi</taxon>
        <taxon>Dikarya</taxon>
        <taxon>Ascomycota</taxon>
        <taxon>Pezizomycotina</taxon>
        <taxon>Leotiomycetes</taxon>
        <taxon>Helotiales</taxon>
        <taxon>Dermateaceae</taxon>
        <taxon>Coleophoma</taxon>
    </lineage>
</organism>
<feature type="domain" description="Thioester reductase (TE)" evidence="4">
    <location>
        <begin position="603"/>
        <end position="840"/>
    </location>
</feature>